<evidence type="ECO:0000313" key="3">
    <source>
        <dbReference type="Proteomes" id="UP001596504"/>
    </source>
</evidence>
<protein>
    <submittedName>
        <fullName evidence="2">DUF5134 domain-containing protein</fullName>
    </submittedName>
</protein>
<feature type="transmembrane region" description="Helical" evidence="1">
    <location>
        <begin position="6"/>
        <end position="24"/>
    </location>
</feature>
<accession>A0ABW2LIG9</accession>
<keyword evidence="1" id="KW-1133">Transmembrane helix</keyword>
<feature type="transmembrane region" description="Helical" evidence="1">
    <location>
        <begin position="84"/>
        <end position="101"/>
    </location>
</feature>
<dbReference type="InterPro" id="IPR033458">
    <property type="entry name" value="DUF5134"/>
</dbReference>
<comment type="caution">
    <text evidence="2">The sequence shown here is derived from an EMBL/GenBank/DDBJ whole genome shotgun (WGS) entry which is preliminary data.</text>
</comment>
<name>A0ABW2LIG9_9PSEU</name>
<dbReference type="Pfam" id="PF17197">
    <property type="entry name" value="DUF5134"/>
    <property type="match status" value="1"/>
</dbReference>
<feature type="transmembrane region" description="Helical" evidence="1">
    <location>
        <begin position="169"/>
        <end position="186"/>
    </location>
</feature>
<gene>
    <name evidence="2" type="ORF">ACFQRI_12885</name>
</gene>
<dbReference type="Proteomes" id="UP001596504">
    <property type="component" value="Unassembled WGS sequence"/>
</dbReference>
<feature type="transmembrane region" description="Helical" evidence="1">
    <location>
        <begin position="60"/>
        <end position="77"/>
    </location>
</feature>
<feature type="transmembrane region" description="Helical" evidence="1">
    <location>
        <begin position="135"/>
        <end position="157"/>
    </location>
</feature>
<evidence type="ECO:0000256" key="1">
    <source>
        <dbReference type="SAM" id="Phobius"/>
    </source>
</evidence>
<keyword evidence="3" id="KW-1185">Reference proteome</keyword>
<dbReference type="RefSeq" id="WP_380668039.1">
    <property type="nucleotide sequence ID" value="NZ_JBHTCJ010000005.1"/>
</dbReference>
<dbReference type="EMBL" id="JBHTCJ010000005">
    <property type="protein sequence ID" value="MFC7342301.1"/>
    <property type="molecule type" value="Genomic_DNA"/>
</dbReference>
<keyword evidence="1" id="KW-0472">Membrane</keyword>
<organism evidence="2 3">
    <name type="scientific">Saccharopolyspora griseoalba</name>
    <dbReference type="NCBI Taxonomy" id="1431848"/>
    <lineage>
        <taxon>Bacteria</taxon>
        <taxon>Bacillati</taxon>
        <taxon>Actinomycetota</taxon>
        <taxon>Actinomycetes</taxon>
        <taxon>Pseudonocardiales</taxon>
        <taxon>Pseudonocardiaceae</taxon>
        <taxon>Saccharopolyspora</taxon>
    </lineage>
</organism>
<reference evidence="3" key="1">
    <citation type="journal article" date="2019" name="Int. J. Syst. Evol. Microbiol.">
        <title>The Global Catalogue of Microorganisms (GCM) 10K type strain sequencing project: providing services to taxonomists for standard genome sequencing and annotation.</title>
        <authorList>
            <consortium name="The Broad Institute Genomics Platform"/>
            <consortium name="The Broad Institute Genome Sequencing Center for Infectious Disease"/>
            <person name="Wu L."/>
            <person name="Ma J."/>
        </authorList>
    </citation>
    <scope>NUCLEOTIDE SEQUENCE [LARGE SCALE GENOMIC DNA]</scope>
    <source>
        <strain evidence="3">WLHS5</strain>
    </source>
</reference>
<proteinExistence type="predicted"/>
<evidence type="ECO:0000313" key="2">
    <source>
        <dbReference type="EMBL" id="MFC7342301.1"/>
    </source>
</evidence>
<sequence length="189" mass="19857">MSTLGQVAAAAVLAATLAALLRLAARLRARTRPDHVEIAHALMGAGMTAMHLPAGAPPTAWVVLFAALALWLGALALRVRRPSYLHHVIGSLAMIYMTIAPRTGHAGHSALLVPSGHHHHANGPAMAVSAHAPGYAIPLLAWLFAVYCLLSAGFAGTDALRHRDRRKKLSSAVELVLSAGMAHMFLSTL</sequence>
<keyword evidence="1" id="KW-0812">Transmembrane</keyword>